<reference evidence="1 2" key="1">
    <citation type="submission" date="2015-07" db="EMBL/GenBank/DDBJ databases">
        <title>Draft genome sequence of a diazotrophic, plant growth-promoting rhizobacterium of the Pseudomonas syringae complex.</title>
        <authorList>
            <person name="Patten C.L."/>
            <person name="Jeong H."/>
        </authorList>
    </citation>
    <scope>NUCLEOTIDE SEQUENCE [LARGE SCALE GENOMIC DNA]</scope>
    <source>
        <strain evidence="1 2">GR12-2</strain>
    </source>
</reference>
<dbReference type="GO" id="GO:0016627">
    <property type="term" value="F:oxidoreductase activity, acting on the CH-CH group of donors"/>
    <property type="evidence" value="ECO:0007669"/>
    <property type="project" value="InterPro"/>
</dbReference>
<evidence type="ECO:0000313" key="1">
    <source>
        <dbReference type="EMBL" id="OCR27073.1"/>
    </source>
</evidence>
<name>A0A1C7ZB29_PSESX</name>
<dbReference type="AlphaFoldDB" id="A0A1C7ZB29"/>
<dbReference type="Proteomes" id="UP000093104">
    <property type="component" value="Unassembled WGS sequence"/>
</dbReference>
<gene>
    <name evidence="1" type="ORF">AFK24_00310</name>
</gene>
<sequence>MALASSRVTLPRLAVMPQSAARIEQTWDTVGLAGTGSHDVVVDDVTVLEEWTFIRGGEANLDEPFFRGRQMFRYRQSSLTCPGTMYSRV</sequence>
<comment type="caution">
    <text evidence="1">The sequence shown here is derived from an EMBL/GenBank/DDBJ whole genome shotgun (WGS) entry which is preliminary data.</text>
</comment>
<organism evidence="1 2">
    <name type="scientific">Pseudomonas syringae</name>
    <dbReference type="NCBI Taxonomy" id="317"/>
    <lineage>
        <taxon>Bacteria</taxon>
        <taxon>Pseudomonadati</taxon>
        <taxon>Pseudomonadota</taxon>
        <taxon>Gammaproteobacteria</taxon>
        <taxon>Pseudomonadales</taxon>
        <taxon>Pseudomonadaceae</taxon>
        <taxon>Pseudomonas</taxon>
    </lineage>
</organism>
<evidence type="ECO:0000313" key="2">
    <source>
        <dbReference type="Proteomes" id="UP000093104"/>
    </source>
</evidence>
<dbReference type="Gene3D" id="2.40.110.10">
    <property type="entry name" value="Butyryl-CoA Dehydrogenase, subunit A, domain 2"/>
    <property type="match status" value="1"/>
</dbReference>
<proteinExistence type="predicted"/>
<protein>
    <submittedName>
        <fullName evidence="1">Uncharacterized protein</fullName>
    </submittedName>
</protein>
<accession>A0A1C7ZB29</accession>
<dbReference type="EMBL" id="LGSI01000002">
    <property type="protein sequence ID" value="OCR27073.1"/>
    <property type="molecule type" value="Genomic_DNA"/>
</dbReference>
<dbReference type="InterPro" id="IPR046373">
    <property type="entry name" value="Acyl-CoA_Oxase/DH_mid-dom_sf"/>
</dbReference>